<keyword evidence="3" id="KW-0378">Hydrolase</keyword>
<dbReference type="SUPFAM" id="SSF48208">
    <property type="entry name" value="Six-hairpin glycosidases"/>
    <property type="match status" value="1"/>
</dbReference>
<dbReference type="GO" id="GO:0000224">
    <property type="term" value="F:peptide-N4-(N-acetyl-beta-glucosaminyl)asparagine amidase activity"/>
    <property type="evidence" value="ECO:0007669"/>
    <property type="project" value="TreeGrafter"/>
</dbReference>
<reference evidence="3" key="1">
    <citation type="submission" date="2023-03" db="EMBL/GenBank/DDBJ databases">
        <title>Edaphobacter sp.</title>
        <authorList>
            <person name="Huber K.J."/>
            <person name="Papendorf J."/>
            <person name="Pilke C."/>
            <person name="Bunk B."/>
            <person name="Sproeer C."/>
            <person name="Pester M."/>
        </authorList>
    </citation>
    <scope>NUCLEOTIDE SEQUENCE</scope>
    <source>
        <strain evidence="3">DSM 110680</strain>
    </source>
</reference>
<organism evidence="3">
    <name type="scientific">Telmatobacter sp. DSM 110680</name>
    <dbReference type="NCBI Taxonomy" id="3036704"/>
    <lineage>
        <taxon>Bacteria</taxon>
        <taxon>Pseudomonadati</taxon>
        <taxon>Acidobacteriota</taxon>
        <taxon>Terriglobia</taxon>
        <taxon>Terriglobales</taxon>
        <taxon>Acidobacteriaceae</taxon>
        <taxon>Telmatobacter</taxon>
    </lineage>
</organism>
<dbReference type="Pfam" id="PF07971">
    <property type="entry name" value="Glyco_hydro_92"/>
    <property type="match status" value="1"/>
</dbReference>
<evidence type="ECO:0000313" key="3">
    <source>
        <dbReference type="EMBL" id="XBH16358.1"/>
    </source>
</evidence>
<dbReference type="GO" id="GO:0030246">
    <property type="term" value="F:carbohydrate binding"/>
    <property type="evidence" value="ECO:0007669"/>
    <property type="project" value="InterPro"/>
</dbReference>
<dbReference type="NCBIfam" id="TIGR01180">
    <property type="entry name" value="aman2_put"/>
    <property type="match status" value="1"/>
</dbReference>
<dbReference type="InterPro" id="IPR012939">
    <property type="entry name" value="Glyco_hydro_92"/>
</dbReference>
<feature type="domain" description="Glycosyl hydrolase family 92" evidence="1">
    <location>
        <begin position="303"/>
        <end position="794"/>
    </location>
</feature>
<dbReference type="InterPro" id="IPR008928">
    <property type="entry name" value="6-hairpin_glycosidase_sf"/>
</dbReference>
<dbReference type="PANTHER" id="PTHR12143:SF43">
    <property type="entry name" value="PUTATIVE-RELATED"/>
    <property type="match status" value="1"/>
</dbReference>
<sequence>MTGCMGAFELQRWGSLFGVYLSELRRKLIAPTNRRAKSATSAEIVRTDEASAMLDPAQETGLNGEIHMVLRDGIDMMTGLRNTVTKGWYKQFAVVLKVTLTVILATAAMLAPAQVEYVDPTIGNVGVLLVPTRPAVYMPNSMIRVYPIRSDAMDDQIESFPLTINSHRIQELFSLMPGESGKAATWDQEVTTPYYYSVRLGDSRIQTEFSTTERCGYFRMTFPAGHASLMLANRLTGSLHMEGAVAVTGEERFNDMAAYVYGEFREPVQTKTETIEDKSRLIVSSSSKVMEFRYGISFISVEQAKRNLAREIPEWGLESVKEAGKKRWNETLGQIAVEGGTEAQRKVFYTALYRCFERMINITEDGHYYSAFDHKVHEDARPFYVDNWLWDTYRALEPLQTLLNPEMEADKIQSYVRMYQQSGVMPTFAILTGNYACMNGNHAAPWLADAWFKGVRNFDLPTAYAGVRKRSLEMTLLPWRLGPKSPLDDFYNEHGYMPALRHGEKETFPQVHPFEKRQPVPVTLENSFDDWNIAQLARELKKPGDEQLFLKRAANFKNLFRADKGMMWPKDAEGKWIEPLDPKFDGGMGGRDYYDENNGYTYTWDVPHDFGGLIELMGGTTNAEKNLDQLFREPLDRSKYEFQAKFPDSTSMVGQFSMGNEPSFDIPYIYNRLGAPWKTQKRVRMLLESFFTDELEGIPGDEDGGGMSAFAVFSMLGFYPVTPGIPVYDIGSPVFDKATIHLKNGKDVVIVARNNSRSNKYVQSIRLNGRPLEQVWFRHAEIANGGTLELVMGDAPNTSLGSMPSQFPPASAAVLPEQYIQ</sequence>
<dbReference type="InterPro" id="IPR014718">
    <property type="entry name" value="GH-type_carb-bd"/>
</dbReference>
<feature type="domain" description="Glycosyl hydrolase family 92 N-terminal" evidence="2">
    <location>
        <begin position="117"/>
        <end position="281"/>
    </location>
</feature>
<dbReference type="InterPro" id="IPR005887">
    <property type="entry name" value="GH92_a_mannosidase_put"/>
</dbReference>
<dbReference type="GO" id="GO:0016798">
    <property type="term" value="F:hydrolase activity, acting on glycosyl bonds"/>
    <property type="evidence" value="ECO:0007669"/>
    <property type="project" value="UniProtKB-KW"/>
</dbReference>
<dbReference type="Gene3D" id="3.30.2080.10">
    <property type="entry name" value="GH92 mannosidase domain"/>
    <property type="match status" value="1"/>
</dbReference>
<evidence type="ECO:0000259" key="2">
    <source>
        <dbReference type="Pfam" id="PF17678"/>
    </source>
</evidence>
<dbReference type="InterPro" id="IPR041371">
    <property type="entry name" value="GH92_N"/>
</dbReference>
<dbReference type="EMBL" id="CP121196">
    <property type="protein sequence ID" value="XBH16358.1"/>
    <property type="molecule type" value="Genomic_DNA"/>
</dbReference>
<protein>
    <submittedName>
        <fullName evidence="3">GH92 family glycosyl hydrolase</fullName>
        <ecNumber evidence="3">3.2.1.-</ecNumber>
    </submittedName>
</protein>
<dbReference type="GO" id="GO:0005975">
    <property type="term" value="P:carbohydrate metabolic process"/>
    <property type="evidence" value="ECO:0007669"/>
    <property type="project" value="InterPro"/>
</dbReference>
<accession>A0AAU7DF83</accession>
<dbReference type="EC" id="3.2.1.-" evidence="3"/>
<dbReference type="Pfam" id="PF17678">
    <property type="entry name" value="Glyco_hydro_92N"/>
    <property type="match status" value="1"/>
</dbReference>
<dbReference type="Gene3D" id="2.70.98.10">
    <property type="match status" value="1"/>
</dbReference>
<evidence type="ECO:0000259" key="1">
    <source>
        <dbReference type="Pfam" id="PF07971"/>
    </source>
</evidence>
<dbReference type="Gene3D" id="1.20.1050.60">
    <property type="entry name" value="alpha-1,2-mannosidase"/>
    <property type="match status" value="1"/>
</dbReference>
<name>A0AAU7DF83_9BACT</name>
<dbReference type="RefSeq" id="WP_348261587.1">
    <property type="nucleotide sequence ID" value="NZ_CP121196.1"/>
</dbReference>
<dbReference type="GO" id="GO:0005829">
    <property type="term" value="C:cytosol"/>
    <property type="evidence" value="ECO:0007669"/>
    <property type="project" value="TreeGrafter"/>
</dbReference>
<proteinExistence type="predicted"/>
<dbReference type="GO" id="GO:0006516">
    <property type="term" value="P:glycoprotein catabolic process"/>
    <property type="evidence" value="ECO:0007669"/>
    <property type="project" value="TreeGrafter"/>
</dbReference>
<gene>
    <name evidence="3" type="ORF">P8935_17510</name>
</gene>
<dbReference type="PANTHER" id="PTHR12143">
    <property type="entry name" value="PEPTIDE N-GLYCANASE PNGASE -RELATED"/>
    <property type="match status" value="1"/>
</dbReference>
<keyword evidence="3" id="KW-0326">Glycosidase</keyword>
<dbReference type="Gene3D" id="1.20.1610.10">
    <property type="entry name" value="alpha-1,2-mannosidases domains"/>
    <property type="match status" value="1"/>
</dbReference>
<dbReference type="AlphaFoldDB" id="A0AAU7DF83"/>
<dbReference type="InterPro" id="IPR050883">
    <property type="entry name" value="PNGase"/>
</dbReference>
<dbReference type="FunFam" id="3.30.2080.10:FF:000001">
    <property type="entry name" value="Alpha-1,2-mannosidase subfamily"/>
    <property type="match status" value="1"/>
</dbReference>